<dbReference type="PANTHER" id="PTHR34390:SF1">
    <property type="entry name" value="SUCCINATE TRANSPORTER SUBUNIT YJJB-RELATED"/>
    <property type="match status" value="1"/>
</dbReference>
<sequence length="152" mass="16505">MIIESIVAVFATFGFGIIFNIGRKNLLFASLGGGLSWFIYKLCLNNGFSLYTAFFTSAVIFSIYSEICARTFKSPVTTFVICALIPLVPGSGMYYTMYEVIKGNISTSVTMMISTIASAGCLALGVIFVSTITRLINSVKSKKSRKRTGLPN</sequence>
<evidence type="ECO:0000256" key="3">
    <source>
        <dbReference type="ARBA" id="ARBA00022519"/>
    </source>
</evidence>
<comment type="subcellular location">
    <subcellularLocation>
        <location evidence="1">Cell membrane</location>
        <topology evidence="1">Multi-pass membrane protein</topology>
    </subcellularLocation>
</comment>
<evidence type="ECO:0000313" key="10">
    <source>
        <dbReference type="EMBL" id="MSR89946.1"/>
    </source>
</evidence>
<protein>
    <submittedName>
        <fullName evidence="10">Threonine/serine exporter</fullName>
    </submittedName>
</protein>
<feature type="transmembrane region" description="Helical" evidence="8">
    <location>
        <begin position="109"/>
        <end position="136"/>
    </location>
</feature>
<evidence type="ECO:0000256" key="8">
    <source>
        <dbReference type="SAM" id="Phobius"/>
    </source>
</evidence>
<dbReference type="Proteomes" id="UP000460287">
    <property type="component" value="Unassembled WGS sequence"/>
</dbReference>
<gene>
    <name evidence="10" type="ORF">FYJ33_00605</name>
</gene>
<dbReference type="AlphaFoldDB" id="A0A7X2MVP4"/>
<organism evidence="10 11">
    <name type="scientific">Inconstantimicrobium porci</name>
    <dbReference type="NCBI Taxonomy" id="2652291"/>
    <lineage>
        <taxon>Bacteria</taxon>
        <taxon>Bacillati</taxon>
        <taxon>Bacillota</taxon>
        <taxon>Clostridia</taxon>
        <taxon>Eubacteriales</taxon>
        <taxon>Clostridiaceae</taxon>
        <taxon>Inconstantimicrobium</taxon>
    </lineage>
</organism>
<comment type="similarity">
    <text evidence="7">Belongs to the ThrE exporter (TC 2.A.79) family.</text>
</comment>
<proteinExistence type="inferred from homology"/>
<dbReference type="InterPro" id="IPR024528">
    <property type="entry name" value="ThrE_2"/>
</dbReference>
<dbReference type="Pfam" id="PF12821">
    <property type="entry name" value="ThrE_2"/>
    <property type="match status" value="1"/>
</dbReference>
<dbReference type="GO" id="GO:0005886">
    <property type="term" value="C:plasma membrane"/>
    <property type="evidence" value="ECO:0007669"/>
    <property type="project" value="UniProtKB-SubCell"/>
</dbReference>
<keyword evidence="11" id="KW-1185">Reference proteome</keyword>
<feature type="transmembrane region" description="Helical" evidence="8">
    <location>
        <begin position="76"/>
        <end position="97"/>
    </location>
</feature>
<accession>A0A7X2MVP4</accession>
<dbReference type="GO" id="GO:0015744">
    <property type="term" value="P:succinate transport"/>
    <property type="evidence" value="ECO:0007669"/>
    <property type="project" value="TreeGrafter"/>
</dbReference>
<evidence type="ECO:0000256" key="7">
    <source>
        <dbReference type="ARBA" id="ARBA00034125"/>
    </source>
</evidence>
<feature type="transmembrane region" description="Helical" evidence="8">
    <location>
        <begin position="48"/>
        <end position="64"/>
    </location>
</feature>
<keyword evidence="6 8" id="KW-0472">Membrane</keyword>
<keyword evidence="3" id="KW-0997">Cell inner membrane</keyword>
<evidence type="ECO:0000256" key="5">
    <source>
        <dbReference type="ARBA" id="ARBA00022989"/>
    </source>
</evidence>
<dbReference type="PANTHER" id="PTHR34390">
    <property type="entry name" value="UPF0442 PROTEIN YJJB-RELATED"/>
    <property type="match status" value="1"/>
</dbReference>
<evidence type="ECO:0000259" key="9">
    <source>
        <dbReference type="Pfam" id="PF12821"/>
    </source>
</evidence>
<evidence type="ECO:0000256" key="2">
    <source>
        <dbReference type="ARBA" id="ARBA00022475"/>
    </source>
</evidence>
<feature type="domain" description="Threonine/Serine exporter ThrE" evidence="9">
    <location>
        <begin position="5"/>
        <end position="132"/>
    </location>
</feature>
<keyword evidence="2" id="KW-1003">Cell membrane</keyword>
<keyword evidence="5 8" id="KW-1133">Transmembrane helix</keyword>
<keyword evidence="4 8" id="KW-0812">Transmembrane</keyword>
<reference evidence="10 11" key="1">
    <citation type="submission" date="2019-08" db="EMBL/GenBank/DDBJ databases">
        <title>In-depth cultivation of the pig gut microbiome towards novel bacterial diversity and tailored functional studies.</title>
        <authorList>
            <person name="Wylensek D."/>
            <person name="Hitch T.C.A."/>
            <person name="Clavel T."/>
        </authorList>
    </citation>
    <scope>NUCLEOTIDE SEQUENCE [LARGE SCALE GENOMIC DNA]</scope>
    <source>
        <strain evidence="10 11">WCA-383-APC-5B</strain>
    </source>
</reference>
<dbReference type="RefSeq" id="WP_154529829.1">
    <property type="nucleotide sequence ID" value="NZ_VULX01000001.1"/>
</dbReference>
<name>A0A7X2MVP4_9CLOT</name>
<feature type="transmembrane region" description="Helical" evidence="8">
    <location>
        <begin position="6"/>
        <end position="21"/>
    </location>
</feature>
<evidence type="ECO:0000256" key="1">
    <source>
        <dbReference type="ARBA" id="ARBA00004651"/>
    </source>
</evidence>
<evidence type="ECO:0000256" key="6">
    <source>
        <dbReference type="ARBA" id="ARBA00023136"/>
    </source>
</evidence>
<dbReference type="InterPro" id="IPR050539">
    <property type="entry name" value="ThrE_Dicarb/AminoAcid_Exp"/>
</dbReference>
<evidence type="ECO:0000256" key="4">
    <source>
        <dbReference type="ARBA" id="ARBA00022692"/>
    </source>
</evidence>
<evidence type="ECO:0000313" key="11">
    <source>
        <dbReference type="Proteomes" id="UP000460287"/>
    </source>
</evidence>
<dbReference type="EMBL" id="VULX01000001">
    <property type="protein sequence ID" value="MSR89946.1"/>
    <property type="molecule type" value="Genomic_DNA"/>
</dbReference>
<comment type="caution">
    <text evidence="10">The sequence shown here is derived from an EMBL/GenBank/DDBJ whole genome shotgun (WGS) entry which is preliminary data.</text>
</comment>